<evidence type="ECO:0000313" key="3">
    <source>
        <dbReference type="Proteomes" id="UP000718593"/>
    </source>
</evidence>
<dbReference type="EMBL" id="JABZMI010000064">
    <property type="protein sequence ID" value="MBF1164389.1"/>
    <property type="molecule type" value="Genomic_DNA"/>
</dbReference>
<evidence type="ECO:0000256" key="1">
    <source>
        <dbReference type="SAM" id="SignalP"/>
    </source>
</evidence>
<feature type="signal peptide" evidence="1">
    <location>
        <begin position="1"/>
        <end position="18"/>
    </location>
</feature>
<dbReference type="AlphaFoldDB" id="A0A930BQK4"/>
<proteinExistence type="predicted"/>
<organism evidence="2 3">
    <name type="scientific">Dechloromonas agitata</name>
    <dbReference type="NCBI Taxonomy" id="73030"/>
    <lineage>
        <taxon>Bacteria</taxon>
        <taxon>Pseudomonadati</taxon>
        <taxon>Pseudomonadota</taxon>
        <taxon>Betaproteobacteria</taxon>
        <taxon>Rhodocyclales</taxon>
        <taxon>Azonexaceae</taxon>
        <taxon>Dechloromonas</taxon>
    </lineage>
</organism>
<keyword evidence="1" id="KW-0732">Signal</keyword>
<gene>
    <name evidence="2" type="ORF">HXL68_05045</name>
</gene>
<accession>A0A930BQK4</accession>
<feature type="chain" id="PRO_5038002376" evidence="1">
    <location>
        <begin position="19"/>
        <end position="112"/>
    </location>
</feature>
<comment type="caution">
    <text evidence="2">The sequence shown here is derived from an EMBL/GenBank/DDBJ whole genome shotgun (WGS) entry which is preliminary data.</text>
</comment>
<name>A0A930BQK4_9RHOO</name>
<evidence type="ECO:0000313" key="2">
    <source>
        <dbReference type="EMBL" id="MBF1164389.1"/>
    </source>
</evidence>
<reference evidence="2" key="1">
    <citation type="submission" date="2020-04" db="EMBL/GenBank/DDBJ databases">
        <title>Deep metagenomics examines the oral microbiome during advanced dental caries in children, revealing novel taxa and co-occurrences with host molecules.</title>
        <authorList>
            <person name="Baker J.L."/>
            <person name="Morton J.T."/>
            <person name="Dinis M."/>
            <person name="Alvarez R."/>
            <person name="Tran N.C."/>
            <person name="Knight R."/>
            <person name="Edlund A."/>
        </authorList>
    </citation>
    <scope>NUCLEOTIDE SEQUENCE</scope>
    <source>
        <strain evidence="2">JCVI_32_bin.24</strain>
    </source>
</reference>
<protein>
    <submittedName>
        <fullName evidence="2">Uncharacterized protein</fullName>
    </submittedName>
</protein>
<sequence length="112" mass="11498">MKLIAPLLALALSSLSHAALAADQGKAAVSALGELNGIALACQQPALVSRARNIIVTTAPKTRDYGEVFENATNAAYLEQGKSKTPCPDAVTLAARIAAAEKNLQAAFPVAQ</sequence>
<dbReference type="Proteomes" id="UP000718593">
    <property type="component" value="Unassembled WGS sequence"/>
</dbReference>